<evidence type="ECO:0000313" key="4">
    <source>
        <dbReference type="Proteomes" id="UP000280726"/>
    </source>
</evidence>
<sequence length="209" mass="23056">MVHSAGADPAAQALEGMWPFVSSMVALAPLLTPVVAVVAAWVALRTLGHRRTSDDRAHWWARTQWAIERVELARREDLRRIRAVERLDADRPWWRRRSTAEIADTEPGMDGTLALGILQAQVVSPLARRDDKEVVARVSEWLLGPDELGDEPSAGREPERSVTTQSPSPESPATTGRRVSTAAGTMDDGIGEWDTRTTTTMTAEEGVRR</sequence>
<comment type="caution">
    <text evidence="3">The sequence shown here is derived from an EMBL/GenBank/DDBJ whole genome shotgun (WGS) entry which is preliminary data.</text>
</comment>
<feature type="region of interest" description="Disordered" evidence="1">
    <location>
        <begin position="145"/>
        <end position="209"/>
    </location>
</feature>
<protein>
    <submittedName>
        <fullName evidence="3">Uncharacterized protein</fullName>
    </submittedName>
</protein>
<dbReference type="Proteomes" id="UP000280726">
    <property type="component" value="Unassembled WGS sequence"/>
</dbReference>
<reference evidence="3 4" key="1">
    <citation type="submission" date="2018-11" db="EMBL/GenBank/DDBJ databases">
        <title>Sequencing the genomes of 1000 actinobacteria strains.</title>
        <authorList>
            <person name="Klenk H.-P."/>
        </authorList>
    </citation>
    <scope>NUCLEOTIDE SEQUENCE [LARGE SCALE GENOMIC DNA]</scope>
    <source>
        <strain evidence="3 4">DSM 14418</strain>
    </source>
</reference>
<evidence type="ECO:0000256" key="1">
    <source>
        <dbReference type="SAM" id="MobiDB-lite"/>
    </source>
</evidence>
<keyword evidence="2" id="KW-1133">Transmembrane helix</keyword>
<keyword evidence="4" id="KW-1185">Reference proteome</keyword>
<keyword evidence="2" id="KW-0472">Membrane</keyword>
<feature type="compositionally biased region" description="Polar residues" evidence="1">
    <location>
        <begin position="161"/>
        <end position="178"/>
    </location>
</feature>
<keyword evidence="2" id="KW-0812">Transmembrane</keyword>
<gene>
    <name evidence="3" type="ORF">EDD32_0667</name>
</gene>
<organism evidence="3 4">
    <name type="scientific">Georgenia muralis</name>
    <dbReference type="NCBI Taxonomy" id="154117"/>
    <lineage>
        <taxon>Bacteria</taxon>
        <taxon>Bacillati</taxon>
        <taxon>Actinomycetota</taxon>
        <taxon>Actinomycetes</taxon>
        <taxon>Micrococcales</taxon>
        <taxon>Bogoriellaceae</taxon>
        <taxon>Georgenia</taxon>
    </lineage>
</organism>
<evidence type="ECO:0000256" key="2">
    <source>
        <dbReference type="SAM" id="Phobius"/>
    </source>
</evidence>
<evidence type="ECO:0000313" key="3">
    <source>
        <dbReference type="EMBL" id="RPF26234.1"/>
    </source>
</evidence>
<dbReference type="AlphaFoldDB" id="A0A3N4Z318"/>
<proteinExistence type="predicted"/>
<dbReference type="EMBL" id="RKRA01000001">
    <property type="protein sequence ID" value="RPF26234.1"/>
    <property type="molecule type" value="Genomic_DNA"/>
</dbReference>
<name>A0A3N4Z318_9MICO</name>
<feature type="transmembrane region" description="Helical" evidence="2">
    <location>
        <begin position="20"/>
        <end position="44"/>
    </location>
</feature>
<accession>A0A3N4Z318</accession>